<reference evidence="4 5" key="1">
    <citation type="submission" date="2018-05" db="EMBL/GenBank/DDBJ databases">
        <title>Draft genome of Methanospirillum stamsii Pt1.</title>
        <authorList>
            <person name="Dueholm M.S."/>
            <person name="Nielsen P.H."/>
            <person name="Bakmann L.F."/>
            <person name="Otzen D.E."/>
        </authorList>
    </citation>
    <scope>NUCLEOTIDE SEQUENCE [LARGE SCALE GENOMIC DNA]</scope>
    <source>
        <strain evidence="4 5">Pt1</strain>
    </source>
</reference>
<keyword evidence="2" id="KW-0808">Transferase</keyword>
<dbReference type="GeneID" id="97609238"/>
<dbReference type="Proteomes" id="UP000245934">
    <property type="component" value="Unassembled WGS sequence"/>
</dbReference>
<evidence type="ECO:0000256" key="2">
    <source>
        <dbReference type="ARBA" id="ARBA00022679"/>
    </source>
</evidence>
<proteinExistence type="predicted"/>
<organism evidence="4 5">
    <name type="scientific">Methanospirillum stamsii</name>
    <dbReference type="NCBI Taxonomy" id="1277351"/>
    <lineage>
        <taxon>Archaea</taxon>
        <taxon>Methanobacteriati</taxon>
        <taxon>Methanobacteriota</taxon>
        <taxon>Stenosarchaea group</taxon>
        <taxon>Methanomicrobia</taxon>
        <taxon>Methanomicrobiales</taxon>
        <taxon>Methanospirillaceae</taxon>
        <taxon>Methanospirillum</taxon>
    </lineage>
</organism>
<keyword evidence="1 4" id="KW-0489">Methyltransferase</keyword>
<feature type="domain" description="DNA methylase N-4/N-6" evidence="3">
    <location>
        <begin position="46"/>
        <end position="118"/>
    </location>
</feature>
<sequence>MNRSTSYVHDYLQNFRLPSQDGQTTLTAAKETQCDLLHIQDVECCRYIGEFWTARQRQASKLQEISYRACFKPQLPRFFITLLTEPDDIIYDPFAGRGTTPLEAALLGRLVISNDINPLSRILTEARLSPPAYEDIRARLYAIPDLNSVSSEMDLSMFYHPDTLRTLCSLRAYILEQEEKEKCDMTDRWIRMVATNRLSGHSPGFFSVYTLPPNQAVSPERQITINRDRSQTPPYRDVREIILKKTRSLLQGISERQKENLSKVAPSSLFLTKDARNTPEILDNTVSLTVTSPPFLDIVQYAADNWLRCWFNGLDAELVGKKISTTRKLTDWEGIMRDVFRELFRITRPGGYVAFEVGEVRNGSVRLDEHVIPLGISAGFSCTAVIINQQDFTKTANIWGVNNMSTGTNTNRIVLFYKDF</sequence>
<dbReference type="Gene3D" id="3.40.50.150">
    <property type="entry name" value="Vaccinia Virus protein VP39"/>
    <property type="match status" value="2"/>
</dbReference>
<evidence type="ECO:0000256" key="1">
    <source>
        <dbReference type="ARBA" id="ARBA00022603"/>
    </source>
</evidence>
<dbReference type="SUPFAM" id="SSF53335">
    <property type="entry name" value="S-adenosyl-L-methionine-dependent methyltransferases"/>
    <property type="match status" value="3"/>
</dbReference>
<dbReference type="GO" id="GO:0032259">
    <property type="term" value="P:methylation"/>
    <property type="evidence" value="ECO:0007669"/>
    <property type="project" value="UniProtKB-KW"/>
</dbReference>
<dbReference type="AlphaFoldDB" id="A0A2V2N8I1"/>
<dbReference type="EMBL" id="QGMZ01000004">
    <property type="protein sequence ID" value="PWR76149.1"/>
    <property type="molecule type" value="Genomic_DNA"/>
</dbReference>
<dbReference type="OrthoDB" id="38200at2157"/>
<evidence type="ECO:0000313" key="5">
    <source>
        <dbReference type="Proteomes" id="UP000245934"/>
    </source>
</evidence>
<dbReference type="InterPro" id="IPR029063">
    <property type="entry name" value="SAM-dependent_MTases_sf"/>
</dbReference>
<keyword evidence="5" id="KW-1185">Reference proteome</keyword>
<name>A0A2V2N8I1_9EURY</name>
<dbReference type="RefSeq" id="WP_109939284.1">
    <property type="nucleotide sequence ID" value="NZ_CP176366.1"/>
</dbReference>
<dbReference type="GO" id="GO:0008170">
    <property type="term" value="F:N-methyltransferase activity"/>
    <property type="evidence" value="ECO:0007669"/>
    <property type="project" value="InterPro"/>
</dbReference>
<protein>
    <submittedName>
        <fullName evidence="4">DNA modification methylase</fullName>
    </submittedName>
</protein>
<dbReference type="Pfam" id="PF01555">
    <property type="entry name" value="N6_N4_Mtase"/>
    <property type="match status" value="1"/>
</dbReference>
<comment type="caution">
    <text evidence="4">The sequence shown here is derived from an EMBL/GenBank/DDBJ whole genome shotgun (WGS) entry which is preliminary data.</text>
</comment>
<dbReference type="InterPro" id="IPR002941">
    <property type="entry name" value="DNA_methylase_N4/N6"/>
</dbReference>
<gene>
    <name evidence="4" type="ORF">DLD82_01240</name>
</gene>
<accession>A0A2V2N8I1</accession>
<dbReference type="GO" id="GO:0003677">
    <property type="term" value="F:DNA binding"/>
    <property type="evidence" value="ECO:0007669"/>
    <property type="project" value="InterPro"/>
</dbReference>
<evidence type="ECO:0000313" key="4">
    <source>
        <dbReference type="EMBL" id="PWR76149.1"/>
    </source>
</evidence>
<evidence type="ECO:0000259" key="3">
    <source>
        <dbReference type="Pfam" id="PF01555"/>
    </source>
</evidence>